<reference evidence="1" key="2">
    <citation type="journal article" date="2015" name="Fish Shellfish Immunol.">
        <title>Early steps in the European eel (Anguilla anguilla)-Vibrio vulnificus interaction in the gills: Role of the RtxA13 toxin.</title>
        <authorList>
            <person name="Callol A."/>
            <person name="Pajuelo D."/>
            <person name="Ebbesson L."/>
            <person name="Teles M."/>
            <person name="MacKenzie S."/>
            <person name="Amaro C."/>
        </authorList>
    </citation>
    <scope>NUCLEOTIDE SEQUENCE</scope>
</reference>
<name>A0A0E9V308_ANGAN</name>
<evidence type="ECO:0000313" key="1">
    <source>
        <dbReference type="EMBL" id="JAH72412.1"/>
    </source>
</evidence>
<accession>A0A0E9V308</accession>
<organism evidence="1">
    <name type="scientific">Anguilla anguilla</name>
    <name type="common">European freshwater eel</name>
    <name type="synonym">Muraena anguilla</name>
    <dbReference type="NCBI Taxonomy" id="7936"/>
    <lineage>
        <taxon>Eukaryota</taxon>
        <taxon>Metazoa</taxon>
        <taxon>Chordata</taxon>
        <taxon>Craniata</taxon>
        <taxon>Vertebrata</taxon>
        <taxon>Euteleostomi</taxon>
        <taxon>Actinopterygii</taxon>
        <taxon>Neopterygii</taxon>
        <taxon>Teleostei</taxon>
        <taxon>Anguilliformes</taxon>
        <taxon>Anguillidae</taxon>
        <taxon>Anguilla</taxon>
    </lineage>
</organism>
<dbReference type="AlphaFoldDB" id="A0A0E9V308"/>
<reference evidence="1" key="1">
    <citation type="submission" date="2014-11" db="EMBL/GenBank/DDBJ databases">
        <authorList>
            <person name="Amaro Gonzalez C."/>
        </authorList>
    </citation>
    <scope>NUCLEOTIDE SEQUENCE</scope>
</reference>
<proteinExistence type="predicted"/>
<sequence>MQSVYQNTGIVVRIGLLTNSDI</sequence>
<dbReference type="EMBL" id="GBXM01036165">
    <property type="protein sequence ID" value="JAH72412.1"/>
    <property type="molecule type" value="Transcribed_RNA"/>
</dbReference>
<protein>
    <submittedName>
        <fullName evidence="1">Uncharacterized protein</fullName>
    </submittedName>
</protein>